<name>A0A0G0PUM9_9BACT</name>
<proteinExistence type="predicted"/>
<comment type="caution">
    <text evidence="1">The sequence shown here is derived from an EMBL/GenBank/DDBJ whole genome shotgun (WGS) entry which is preliminary data.</text>
</comment>
<protein>
    <recommendedName>
        <fullName evidence="3">RnfC Barrel sandwich hybrid domain-containing protein</fullName>
    </recommendedName>
</protein>
<dbReference type="AlphaFoldDB" id="A0A0G0PUM9"/>
<evidence type="ECO:0000313" key="2">
    <source>
        <dbReference type="Proteomes" id="UP000034539"/>
    </source>
</evidence>
<reference evidence="1 2" key="1">
    <citation type="journal article" date="2015" name="Nature">
        <title>rRNA introns, odd ribosomes, and small enigmatic genomes across a large radiation of phyla.</title>
        <authorList>
            <person name="Brown C.T."/>
            <person name="Hug L.A."/>
            <person name="Thomas B.C."/>
            <person name="Sharon I."/>
            <person name="Castelle C.J."/>
            <person name="Singh A."/>
            <person name="Wilkins M.J."/>
            <person name="Williams K.H."/>
            <person name="Banfield J.F."/>
        </authorList>
    </citation>
    <scope>NUCLEOTIDE SEQUENCE [LARGE SCALE GENOMIC DNA]</scope>
</reference>
<dbReference type="EMBL" id="LBXN01000058">
    <property type="protein sequence ID" value="KKR31879.1"/>
    <property type="molecule type" value="Genomic_DNA"/>
</dbReference>
<evidence type="ECO:0000313" key="1">
    <source>
        <dbReference type="EMBL" id="KKR31879.1"/>
    </source>
</evidence>
<evidence type="ECO:0008006" key="3">
    <source>
        <dbReference type="Google" id="ProtNLM"/>
    </source>
</evidence>
<dbReference type="Proteomes" id="UP000034539">
    <property type="component" value="Unassembled WGS sequence"/>
</dbReference>
<sequence length="239" mass="25788">MRSHVVVVIPHGSRMIVKSGDKIKKGEKLSESWASENEVIPVASLLGVSPQKTPKYLVKKIGEKVSEGEIIAQKKDLFSSVAIKSPTDGQIAEINLKDGSLIVSAGIGTEGIVSPVSGVINDAVRGKIEIEFEGESFEGEEGGGQEAFGEMVYLPGKKINVLDEIPDVDGKIVFGMEITEAASAKLDAMGVVGLIFHKNTEEVYSPYIRVKEDVMDRLKSDVGKTVYLYPDSKKIVVPK</sequence>
<accession>A0A0G0PUM9</accession>
<organism evidence="1 2">
    <name type="scientific">Candidatus Gottesmanbacteria bacterium GW2011_GWC2_39_8</name>
    <dbReference type="NCBI Taxonomy" id="1618450"/>
    <lineage>
        <taxon>Bacteria</taxon>
        <taxon>Candidatus Gottesmaniibacteriota</taxon>
    </lineage>
</organism>
<gene>
    <name evidence="1" type="ORF">UT63_C0058G0005</name>
</gene>